<proteinExistence type="predicted"/>
<evidence type="ECO:0000256" key="1">
    <source>
        <dbReference type="SAM" id="MobiDB-lite"/>
    </source>
</evidence>
<dbReference type="AlphaFoldDB" id="B4D5R8"/>
<sequence length="124" mass="12214">MRQVDGYLKDEDATPAGTKPAPGAKGATPKPTGATPKPAGTTPAGSPKPGATPAAGTTATGTPAPVKKKSGLDKAIGVTTSDRRVIITQDKVETDGSITHSIGIPIARNTSPIPATSSSTACPT</sequence>
<dbReference type="InParanoid" id="B4D5R8"/>
<accession>B4D5R8</accession>
<feature type="region of interest" description="Disordered" evidence="1">
    <location>
        <begin position="1"/>
        <end position="81"/>
    </location>
</feature>
<comment type="caution">
    <text evidence="2">The sequence shown here is derived from an EMBL/GenBank/DDBJ whole genome shotgun (WGS) entry which is preliminary data.</text>
</comment>
<reference evidence="2 3" key="1">
    <citation type="journal article" date="2011" name="J. Bacteriol.">
        <title>Genome sequence of Chthoniobacter flavus Ellin428, an aerobic heterotrophic soil bacterium.</title>
        <authorList>
            <person name="Kant R."/>
            <person name="van Passel M.W."/>
            <person name="Palva A."/>
            <person name="Lucas S."/>
            <person name="Lapidus A."/>
            <person name="Glavina Del Rio T."/>
            <person name="Dalin E."/>
            <person name="Tice H."/>
            <person name="Bruce D."/>
            <person name="Goodwin L."/>
            <person name="Pitluck S."/>
            <person name="Larimer F.W."/>
            <person name="Land M.L."/>
            <person name="Hauser L."/>
            <person name="Sangwan P."/>
            <person name="de Vos W.M."/>
            <person name="Janssen P.H."/>
            <person name="Smidt H."/>
        </authorList>
    </citation>
    <scope>NUCLEOTIDE SEQUENCE [LARGE SCALE GENOMIC DNA]</scope>
    <source>
        <strain evidence="2 3">Ellin428</strain>
    </source>
</reference>
<dbReference type="Proteomes" id="UP000005824">
    <property type="component" value="Unassembled WGS sequence"/>
</dbReference>
<dbReference type="RefSeq" id="WP_006981581.1">
    <property type="nucleotide sequence ID" value="NZ_ABVL01000014.1"/>
</dbReference>
<gene>
    <name evidence="2" type="ORF">CfE428DRAFT_4257</name>
</gene>
<feature type="compositionally biased region" description="Low complexity" evidence="1">
    <location>
        <begin position="14"/>
        <end position="65"/>
    </location>
</feature>
<evidence type="ECO:0000313" key="3">
    <source>
        <dbReference type="Proteomes" id="UP000005824"/>
    </source>
</evidence>
<organism evidence="2 3">
    <name type="scientific">Chthoniobacter flavus Ellin428</name>
    <dbReference type="NCBI Taxonomy" id="497964"/>
    <lineage>
        <taxon>Bacteria</taxon>
        <taxon>Pseudomonadati</taxon>
        <taxon>Verrucomicrobiota</taxon>
        <taxon>Spartobacteria</taxon>
        <taxon>Chthoniobacterales</taxon>
        <taxon>Chthoniobacteraceae</taxon>
        <taxon>Chthoniobacter</taxon>
    </lineage>
</organism>
<evidence type="ECO:0000313" key="2">
    <source>
        <dbReference type="EMBL" id="EDY18121.1"/>
    </source>
</evidence>
<name>B4D5R8_9BACT</name>
<protein>
    <submittedName>
        <fullName evidence="2">ABC transporter-related protein</fullName>
    </submittedName>
</protein>
<feature type="region of interest" description="Disordered" evidence="1">
    <location>
        <begin position="102"/>
        <end position="124"/>
    </location>
</feature>
<dbReference type="EMBL" id="ABVL01000014">
    <property type="protein sequence ID" value="EDY18121.1"/>
    <property type="molecule type" value="Genomic_DNA"/>
</dbReference>
<dbReference type="STRING" id="497964.CfE428DRAFT_4257"/>
<feature type="compositionally biased region" description="Low complexity" evidence="1">
    <location>
        <begin position="110"/>
        <end position="124"/>
    </location>
</feature>
<keyword evidence="3" id="KW-1185">Reference proteome</keyword>